<proteinExistence type="predicted"/>
<sequence>MGLALQWTDSSLGDLQSAQDGYDYSSECGSNQKPLFQLVYSLMAYFVLTRLRLSMSFSHRRFLNYEWGSTHKPTVCRLLILLHRNIFSLLFIVRLSS</sequence>
<dbReference type="Proteomes" id="UP000789390">
    <property type="component" value="Unassembled WGS sequence"/>
</dbReference>
<keyword evidence="2" id="KW-1185">Reference proteome</keyword>
<comment type="caution">
    <text evidence="1">The sequence shown here is derived from an EMBL/GenBank/DDBJ whole genome shotgun (WGS) entry which is preliminary data.</text>
</comment>
<accession>A0A8J2RKT1</accession>
<protein>
    <submittedName>
        <fullName evidence="1">Uncharacterized protein</fullName>
    </submittedName>
</protein>
<organism evidence="1 2">
    <name type="scientific">Daphnia galeata</name>
    <dbReference type="NCBI Taxonomy" id="27404"/>
    <lineage>
        <taxon>Eukaryota</taxon>
        <taxon>Metazoa</taxon>
        <taxon>Ecdysozoa</taxon>
        <taxon>Arthropoda</taxon>
        <taxon>Crustacea</taxon>
        <taxon>Branchiopoda</taxon>
        <taxon>Diplostraca</taxon>
        <taxon>Cladocera</taxon>
        <taxon>Anomopoda</taxon>
        <taxon>Daphniidae</taxon>
        <taxon>Daphnia</taxon>
    </lineage>
</organism>
<reference evidence="1" key="1">
    <citation type="submission" date="2021-11" db="EMBL/GenBank/DDBJ databases">
        <authorList>
            <person name="Schell T."/>
        </authorList>
    </citation>
    <scope>NUCLEOTIDE SEQUENCE</scope>
    <source>
        <strain evidence="1">M5</strain>
    </source>
</reference>
<evidence type="ECO:0000313" key="2">
    <source>
        <dbReference type="Proteomes" id="UP000789390"/>
    </source>
</evidence>
<gene>
    <name evidence="1" type="ORF">DGAL_LOCUS7965</name>
</gene>
<dbReference type="AlphaFoldDB" id="A0A8J2RKT1"/>
<evidence type="ECO:0000313" key="1">
    <source>
        <dbReference type="EMBL" id="CAH0105010.1"/>
    </source>
</evidence>
<name>A0A8J2RKT1_9CRUS</name>
<dbReference type="EMBL" id="CAKKLH010000167">
    <property type="protein sequence ID" value="CAH0105010.1"/>
    <property type="molecule type" value="Genomic_DNA"/>
</dbReference>